<dbReference type="RefSeq" id="WP_087043137.1">
    <property type="nucleotide sequence ID" value="NZ_FCOB02000003.1"/>
</dbReference>
<keyword evidence="3 5" id="KW-1133">Transmembrane helix</keyword>
<feature type="transmembrane region" description="Helical" evidence="5">
    <location>
        <begin position="63"/>
        <end position="84"/>
    </location>
</feature>
<evidence type="ECO:0000256" key="3">
    <source>
        <dbReference type="ARBA" id="ARBA00022989"/>
    </source>
</evidence>
<evidence type="ECO:0000256" key="1">
    <source>
        <dbReference type="ARBA" id="ARBA00004141"/>
    </source>
</evidence>
<proteinExistence type="predicted"/>
<dbReference type="Pfam" id="PF01699">
    <property type="entry name" value="Na_Ca_ex"/>
    <property type="match status" value="2"/>
</dbReference>
<comment type="subcellular location">
    <subcellularLocation>
        <location evidence="1">Membrane</location>
        <topology evidence="1">Multi-pass membrane protein</topology>
    </subcellularLocation>
</comment>
<dbReference type="GO" id="GO:0015386">
    <property type="term" value="F:potassium:proton antiporter activity"/>
    <property type="evidence" value="ECO:0007669"/>
    <property type="project" value="TreeGrafter"/>
</dbReference>
<feature type="transmembrane region" description="Helical" evidence="5">
    <location>
        <begin position="347"/>
        <end position="363"/>
    </location>
</feature>
<feature type="transmembrane region" description="Helical" evidence="5">
    <location>
        <begin position="7"/>
        <end position="25"/>
    </location>
</feature>
<evidence type="ECO:0000313" key="8">
    <source>
        <dbReference type="Proteomes" id="UP000054978"/>
    </source>
</evidence>
<feature type="transmembrane region" description="Helical" evidence="5">
    <location>
        <begin position="129"/>
        <end position="149"/>
    </location>
</feature>
<feature type="transmembrane region" description="Helical" evidence="5">
    <location>
        <begin position="287"/>
        <end position="311"/>
    </location>
</feature>
<feature type="transmembrane region" description="Helical" evidence="5">
    <location>
        <begin position="161"/>
        <end position="180"/>
    </location>
</feature>
<feature type="transmembrane region" description="Helical" evidence="5">
    <location>
        <begin position="244"/>
        <end position="266"/>
    </location>
</feature>
<evidence type="ECO:0000256" key="5">
    <source>
        <dbReference type="SAM" id="Phobius"/>
    </source>
</evidence>
<comment type="caution">
    <text evidence="7">The sequence shown here is derived from an EMBL/GenBank/DDBJ whole genome shotgun (WGS) entry which is preliminary data.</text>
</comment>
<dbReference type="PANTHER" id="PTHR37958:SF1">
    <property type="entry name" value="SODIUM-POTASSIUM_PROTON ANTIPORTER CHAA"/>
    <property type="match status" value="1"/>
</dbReference>
<feature type="transmembrane region" description="Helical" evidence="5">
    <location>
        <begin position="31"/>
        <end position="51"/>
    </location>
</feature>
<sequence length="364" mass="37516">MKFKLDWTFVSPILALVVFAATALIQSDVLIVLAAIALAFAVFAAVHHAEVVAHRVGEPFGTLVLAVAVTVIEVALIVSVMLSGGPEKAGLPRDTVFAAIMICNCGIVGLCLLIGGLRHHVQDFQLQGASAALAMLCALSVLTMVLPNFTSTVVGPAFSTSQLIFVGVISLVLYVTFVFVQTIRHRDYFLPFTPPVAAGAQEEEDAPHAPPPSNGEAWTALGFLLLSLIAVVGLAKLLSPTVEAGVAAAGAPEAVVGVVIAALVLLPEGLAALRAARLNRLQTSLNLALGSALASIGLTIPAVAVVSIVMGQPISLGLAPKEIVMLALTLLVSVITLGTGRSTVLQGVVHLVIFAAFLFLSVVP</sequence>
<feature type="domain" description="Sodium/calcium exchanger membrane region" evidence="6">
    <location>
        <begin position="29"/>
        <end position="182"/>
    </location>
</feature>
<organism evidence="7 8">
    <name type="scientific">Caballeronia ptereochthonis</name>
    <dbReference type="NCBI Taxonomy" id="1777144"/>
    <lineage>
        <taxon>Bacteria</taxon>
        <taxon>Pseudomonadati</taxon>
        <taxon>Pseudomonadota</taxon>
        <taxon>Betaproteobacteria</taxon>
        <taxon>Burkholderiales</taxon>
        <taxon>Burkholderiaceae</taxon>
        <taxon>Caballeronia</taxon>
    </lineage>
</organism>
<dbReference type="AlphaFoldDB" id="A0A157ZNH0"/>
<reference evidence="7" key="1">
    <citation type="submission" date="2016-01" db="EMBL/GenBank/DDBJ databases">
        <authorList>
            <person name="Peeters C."/>
        </authorList>
    </citation>
    <scope>NUCLEOTIDE SEQUENCE [LARGE SCALE GENOMIC DNA]</scope>
    <source>
        <strain evidence="7">LMG 29326</strain>
    </source>
</reference>
<dbReference type="EMBL" id="FCOB02000003">
    <property type="protein sequence ID" value="SAK47043.1"/>
    <property type="molecule type" value="Genomic_DNA"/>
</dbReference>
<evidence type="ECO:0000259" key="6">
    <source>
        <dbReference type="Pfam" id="PF01699"/>
    </source>
</evidence>
<dbReference type="Proteomes" id="UP000054978">
    <property type="component" value="Unassembled WGS sequence"/>
</dbReference>
<dbReference type="PANTHER" id="PTHR37958">
    <property type="entry name" value="SODIUM-POTASSIUM/PROTON ANTIPORTER CHAA"/>
    <property type="match status" value="1"/>
</dbReference>
<evidence type="ECO:0000256" key="4">
    <source>
        <dbReference type="ARBA" id="ARBA00023136"/>
    </source>
</evidence>
<accession>A0A157ZNH0</accession>
<evidence type="ECO:0000256" key="2">
    <source>
        <dbReference type="ARBA" id="ARBA00022692"/>
    </source>
</evidence>
<feature type="transmembrane region" description="Helical" evidence="5">
    <location>
        <begin position="96"/>
        <end position="117"/>
    </location>
</feature>
<evidence type="ECO:0000313" key="7">
    <source>
        <dbReference type="EMBL" id="SAK47043.1"/>
    </source>
</evidence>
<keyword evidence="8" id="KW-1185">Reference proteome</keyword>
<name>A0A157ZNH0_9BURK</name>
<feature type="domain" description="Sodium/calcium exchanger membrane region" evidence="6">
    <location>
        <begin position="220"/>
        <end position="362"/>
    </location>
</feature>
<dbReference type="InterPro" id="IPR004837">
    <property type="entry name" value="NaCa_Exmemb"/>
</dbReference>
<keyword evidence="4 5" id="KW-0472">Membrane</keyword>
<feature type="transmembrane region" description="Helical" evidence="5">
    <location>
        <begin position="323"/>
        <end position="340"/>
    </location>
</feature>
<keyword evidence="2 5" id="KW-0812">Transmembrane</keyword>
<dbReference type="GO" id="GO:0015385">
    <property type="term" value="F:sodium:proton antiporter activity"/>
    <property type="evidence" value="ECO:0007669"/>
    <property type="project" value="TreeGrafter"/>
</dbReference>
<protein>
    <submittedName>
        <fullName evidence="7">Calcium/proton exchanger</fullName>
    </submittedName>
</protein>
<gene>
    <name evidence="7" type="ORF">AWB83_00793</name>
</gene>
<feature type="transmembrane region" description="Helical" evidence="5">
    <location>
        <begin position="217"/>
        <end position="238"/>
    </location>
</feature>
<dbReference type="InterPro" id="IPR052946">
    <property type="entry name" value="Alkaline_pH_Ca-Antiporter"/>
</dbReference>
<dbReference type="STRING" id="1777144.AWB83_00793"/>
<dbReference type="GO" id="GO:0005886">
    <property type="term" value="C:plasma membrane"/>
    <property type="evidence" value="ECO:0007669"/>
    <property type="project" value="TreeGrafter"/>
</dbReference>
<dbReference type="OrthoDB" id="9787814at2"/>